<name>A0A1W1BHA3_9ZZZZ</name>
<dbReference type="AlphaFoldDB" id="A0A1W1BHA3"/>
<dbReference type="EMBL" id="FPHL01000003">
    <property type="protein sequence ID" value="SFV52861.1"/>
    <property type="molecule type" value="Genomic_DNA"/>
</dbReference>
<proteinExistence type="predicted"/>
<protein>
    <submittedName>
        <fullName evidence="1">Uncharacterized protein</fullName>
    </submittedName>
</protein>
<evidence type="ECO:0000313" key="1">
    <source>
        <dbReference type="EMBL" id="SFV52861.1"/>
    </source>
</evidence>
<reference evidence="1" key="1">
    <citation type="submission" date="2016-10" db="EMBL/GenBank/DDBJ databases">
        <authorList>
            <person name="de Groot N.N."/>
        </authorList>
    </citation>
    <scope>NUCLEOTIDE SEQUENCE</scope>
</reference>
<organism evidence="1">
    <name type="scientific">hydrothermal vent metagenome</name>
    <dbReference type="NCBI Taxonomy" id="652676"/>
    <lineage>
        <taxon>unclassified sequences</taxon>
        <taxon>metagenomes</taxon>
        <taxon>ecological metagenomes</taxon>
    </lineage>
</organism>
<sequence length="345" mass="39688">MKKRLLILIIVFLFQNIANADQNTKQIRHYDPSAFIGWDGANKKAAIKDVSIELKRWDKKEQRVALSVKTKIGSFQDNYLFCEYKGAYFYCAVEDDGGYVKMYPKKGIQVDVDFSKEGEEGPELAFHIEQKEKKSWIPPLKSTYSRNKGKCFANNISADRKLFLKVLKRYPDISPETIHSLGLARYFDTKYRLSLAIPSDWIDITKMGDDILYLSQDKGGDKGKFKLRVLKKFWSEADTKYPKRLIAKTAKALKEMLAEEVAKTGDNDKSVGSTRILEKNGYTVGHFVMHHTGKKRYWVSYTLIWDSKRIYVLNVIANEDELALSEFLSALGMESFCSEGMERVK</sequence>
<accession>A0A1W1BHA3</accession>
<gene>
    <name evidence="1" type="ORF">MNB_SV-10-640</name>
</gene>